<dbReference type="InterPro" id="IPR036390">
    <property type="entry name" value="WH_DNA-bd_sf"/>
</dbReference>
<dbReference type="STRING" id="869213.GCA_000517085_00458"/>
<dbReference type="Proteomes" id="UP000019402">
    <property type="component" value="Unassembled WGS sequence"/>
</dbReference>
<gene>
    <name evidence="2" type="ORF">JCM21142_72637</name>
</gene>
<comment type="caution">
    <text evidence="2">The sequence shown here is derived from an EMBL/GenBank/DDBJ whole genome shotgun (WGS) entry which is preliminary data.</text>
</comment>
<evidence type="ECO:0000313" key="2">
    <source>
        <dbReference type="EMBL" id="GAF03947.1"/>
    </source>
</evidence>
<dbReference type="eggNOG" id="COG4111">
    <property type="taxonomic scope" value="Bacteria"/>
</dbReference>
<protein>
    <recommendedName>
        <fullName evidence="1">NrtR DNA-binding winged helix domain-containing protein</fullName>
    </recommendedName>
</protein>
<dbReference type="InterPro" id="IPR015797">
    <property type="entry name" value="NUDIX_hydrolase-like_dom_sf"/>
</dbReference>
<evidence type="ECO:0000259" key="1">
    <source>
        <dbReference type="Pfam" id="PF21906"/>
    </source>
</evidence>
<dbReference type="eggNOG" id="COG1051">
    <property type="taxonomic scope" value="Bacteria"/>
</dbReference>
<dbReference type="Gene3D" id="1.10.10.10">
    <property type="entry name" value="Winged helix-like DNA-binding domain superfamily/Winged helix DNA-binding domain"/>
    <property type="match status" value="1"/>
</dbReference>
<evidence type="ECO:0000313" key="3">
    <source>
        <dbReference type="Proteomes" id="UP000019402"/>
    </source>
</evidence>
<accession>W7Y6S1</accession>
<name>W7Y6S1_9BACT</name>
<feature type="domain" description="NrtR DNA-binding winged helix" evidence="1">
    <location>
        <begin position="132"/>
        <end position="191"/>
    </location>
</feature>
<reference evidence="2 3" key="1">
    <citation type="journal article" date="2014" name="Genome Announc.">
        <title>Draft Genome Sequence of Cytophaga fermentans JCM 21142T, a Facultative Anaerobe Isolated from Marine Mud.</title>
        <authorList>
            <person name="Starns D."/>
            <person name="Oshima K."/>
            <person name="Suda W."/>
            <person name="Iino T."/>
            <person name="Yuki M."/>
            <person name="Inoue J."/>
            <person name="Kitamura K."/>
            <person name="Iida T."/>
            <person name="Darby A."/>
            <person name="Hattori M."/>
            <person name="Ohkuma M."/>
        </authorList>
    </citation>
    <scope>NUCLEOTIDE SEQUENCE [LARGE SCALE GENOMIC DNA]</scope>
    <source>
        <strain evidence="2 3">JCM 21142</strain>
    </source>
</reference>
<organism evidence="2 3">
    <name type="scientific">Saccharicrinis fermentans DSM 9555 = JCM 21142</name>
    <dbReference type="NCBI Taxonomy" id="869213"/>
    <lineage>
        <taxon>Bacteria</taxon>
        <taxon>Pseudomonadati</taxon>
        <taxon>Bacteroidota</taxon>
        <taxon>Bacteroidia</taxon>
        <taxon>Marinilabiliales</taxon>
        <taxon>Marinilabiliaceae</taxon>
        <taxon>Saccharicrinis</taxon>
    </lineage>
</organism>
<dbReference type="AlphaFoldDB" id="W7Y6S1"/>
<proteinExistence type="predicted"/>
<dbReference type="RefSeq" id="WP_235208212.1">
    <property type="nucleotide sequence ID" value="NZ_BAMD01000034.1"/>
</dbReference>
<dbReference type="Gene3D" id="3.90.79.10">
    <property type="entry name" value="Nucleoside Triphosphate Pyrophosphohydrolase"/>
    <property type="match status" value="1"/>
</dbReference>
<dbReference type="InterPro" id="IPR054105">
    <property type="entry name" value="WHD_NrtR"/>
</dbReference>
<sequence>MFNDNYPVVDDWVVTGHHIFKSETLDEAADRIFSEISGFNDVYKIQFRTYGNPSRIQSDKDLLWVRSRGGNPRTMTVAYYFLIPMDRFELKQNTLKWFSIKSLPKLGFDHRQLIEDAYSDLQQKVMVEPVIFDLLREKFTLNELQVAFELVLNIKIDNRNFRKKALSKSYIVPLEEKRLGVSKKPAKLYMFSKDVYDKLSGEGYIINI</sequence>
<dbReference type="SUPFAM" id="SSF46785">
    <property type="entry name" value="Winged helix' DNA-binding domain"/>
    <property type="match status" value="1"/>
</dbReference>
<dbReference type="EMBL" id="BAMD01000034">
    <property type="protein sequence ID" value="GAF03947.1"/>
    <property type="molecule type" value="Genomic_DNA"/>
</dbReference>
<keyword evidence="3" id="KW-1185">Reference proteome</keyword>
<dbReference type="CDD" id="cd18873">
    <property type="entry name" value="NUDIX_NadM_like"/>
    <property type="match status" value="1"/>
</dbReference>
<dbReference type="Pfam" id="PF21906">
    <property type="entry name" value="WHD_NrtR"/>
    <property type="match status" value="1"/>
</dbReference>
<dbReference type="SUPFAM" id="SSF55811">
    <property type="entry name" value="Nudix"/>
    <property type="match status" value="1"/>
</dbReference>
<dbReference type="InterPro" id="IPR036388">
    <property type="entry name" value="WH-like_DNA-bd_sf"/>
</dbReference>